<dbReference type="InterPro" id="IPR018060">
    <property type="entry name" value="HTH_AraC"/>
</dbReference>
<dbReference type="RefSeq" id="WP_011996788.1">
    <property type="nucleotide sequence ID" value="NC_009727.1"/>
</dbReference>
<keyword evidence="1" id="KW-0805">Transcription regulation</keyword>
<proteinExistence type="predicted"/>
<evidence type="ECO:0000256" key="2">
    <source>
        <dbReference type="ARBA" id="ARBA00023125"/>
    </source>
</evidence>
<dbReference type="Pfam" id="PF12833">
    <property type="entry name" value="HTH_18"/>
    <property type="match status" value="1"/>
</dbReference>
<dbReference type="GO" id="GO:0043565">
    <property type="term" value="F:sequence-specific DNA binding"/>
    <property type="evidence" value="ECO:0007669"/>
    <property type="project" value="InterPro"/>
</dbReference>
<dbReference type="PANTHER" id="PTHR40055">
    <property type="entry name" value="TRANSCRIPTIONAL REGULATOR YGIV-RELATED"/>
    <property type="match status" value="1"/>
</dbReference>
<name>A9KFE4_COXBN</name>
<dbReference type="PROSITE" id="PS00041">
    <property type="entry name" value="HTH_ARAC_FAMILY_1"/>
    <property type="match status" value="1"/>
</dbReference>
<dbReference type="HOGENOM" id="CLU_000445_81_1_6"/>
<dbReference type="KEGG" id="cbd:CBUD_0853"/>
<organism evidence="5 6">
    <name type="scientific">Coxiella burnetii (strain Dugway 5J108-111)</name>
    <dbReference type="NCBI Taxonomy" id="434922"/>
    <lineage>
        <taxon>Bacteria</taxon>
        <taxon>Pseudomonadati</taxon>
        <taxon>Pseudomonadota</taxon>
        <taxon>Gammaproteobacteria</taxon>
        <taxon>Legionellales</taxon>
        <taxon>Coxiellaceae</taxon>
        <taxon>Coxiella</taxon>
    </lineage>
</organism>
<dbReference type="InterPro" id="IPR018062">
    <property type="entry name" value="HTH_AraC-typ_CS"/>
</dbReference>
<evidence type="ECO:0000313" key="5">
    <source>
        <dbReference type="EMBL" id="ABS77976.1"/>
    </source>
</evidence>
<dbReference type="PANTHER" id="PTHR40055:SF1">
    <property type="entry name" value="TRANSCRIPTIONAL REGULATOR YGIV-RELATED"/>
    <property type="match status" value="1"/>
</dbReference>
<feature type="domain" description="HTH araC/xylS-type" evidence="4">
    <location>
        <begin position="8"/>
        <end position="107"/>
    </location>
</feature>
<dbReference type="InterPro" id="IPR009057">
    <property type="entry name" value="Homeodomain-like_sf"/>
</dbReference>
<evidence type="ECO:0000313" key="6">
    <source>
        <dbReference type="Proteomes" id="UP000008555"/>
    </source>
</evidence>
<dbReference type="InterPro" id="IPR011256">
    <property type="entry name" value="Reg_factor_effector_dom_sf"/>
</dbReference>
<dbReference type="GO" id="GO:0003700">
    <property type="term" value="F:DNA-binding transcription factor activity"/>
    <property type="evidence" value="ECO:0007669"/>
    <property type="project" value="InterPro"/>
</dbReference>
<keyword evidence="2" id="KW-0238">DNA-binding</keyword>
<dbReference type="InterPro" id="IPR020449">
    <property type="entry name" value="Tscrpt_reg_AraC-type_HTH"/>
</dbReference>
<dbReference type="Gene3D" id="3.20.80.10">
    <property type="entry name" value="Regulatory factor, effector binding domain"/>
    <property type="match status" value="1"/>
</dbReference>
<sequence length="284" mass="32706">MNYEYQLIKVIEFIGKHLDEKLTLAQLSDVACFSKYHFHRLFTAYTGLSLQQYIRWLRLKRAAHQLIVDKDKTIIEIAINAGFESNEAFTRAFKQVCGVSPTKFISQPSWHGWEKSAYCLSNRGKMTMNIVIKNMQARRLAVVEHHGHPEKVGESINKLINWAKSQAMNLKPKAGEAFGFAYDDPKTTEPEAFQFDLGITVPEQLKLEGNVIEKRLPAGRYAVAMHEGSRDNIDDTIYGLYRDWLPNSGEELGDLPCIFCYYNFDHEVAETELRTECWVFLKKT</sequence>
<dbReference type="Pfam" id="PF06445">
    <property type="entry name" value="GyrI-like"/>
    <property type="match status" value="1"/>
</dbReference>
<dbReference type="InterPro" id="IPR050908">
    <property type="entry name" value="SmbC-like"/>
</dbReference>
<protein>
    <submittedName>
        <fullName evidence="5">Transcriptional regulator, AraC family</fullName>
    </submittedName>
</protein>
<evidence type="ECO:0000256" key="3">
    <source>
        <dbReference type="ARBA" id="ARBA00023163"/>
    </source>
</evidence>
<evidence type="ECO:0000259" key="4">
    <source>
        <dbReference type="PROSITE" id="PS01124"/>
    </source>
</evidence>
<dbReference type="SUPFAM" id="SSF55136">
    <property type="entry name" value="Probable bacterial effector-binding domain"/>
    <property type="match status" value="1"/>
</dbReference>
<dbReference type="Proteomes" id="UP000008555">
    <property type="component" value="Chromosome"/>
</dbReference>
<dbReference type="PROSITE" id="PS01124">
    <property type="entry name" value="HTH_ARAC_FAMILY_2"/>
    <property type="match status" value="1"/>
</dbReference>
<dbReference type="Gene3D" id="1.10.10.60">
    <property type="entry name" value="Homeodomain-like"/>
    <property type="match status" value="2"/>
</dbReference>
<reference evidence="5 6" key="1">
    <citation type="journal article" date="2009" name="Infect. Immun.">
        <title>Comparative genomics reveal extensive transposon-mediated genomic plasticity and diversity among potential effector proteins within the genus Coxiella.</title>
        <authorList>
            <person name="Beare P.A."/>
            <person name="Unsworth N."/>
            <person name="Andoh M."/>
            <person name="Voth D.E."/>
            <person name="Omsland A."/>
            <person name="Gilk S.D."/>
            <person name="Williams K.P."/>
            <person name="Sobral B.W."/>
            <person name="Kupko J.J.III."/>
            <person name="Porcella S.F."/>
            <person name="Samuel J.E."/>
            <person name="Heinzen R.A."/>
        </authorList>
    </citation>
    <scope>NUCLEOTIDE SEQUENCE [LARGE SCALE GENOMIC DNA]</scope>
    <source>
        <strain evidence="5 6">Dugway 5J108-111</strain>
    </source>
</reference>
<dbReference type="SUPFAM" id="SSF46689">
    <property type="entry name" value="Homeodomain-like"/>
    <property type="match status" value="2"/>
</dbReference>
<dbReference type="EMBL" id="CP000733">
    <property type="protein sequence ID" value="ABS77976.1"/>
    <property type="molecule type" value="Genomic_DNA"/>
</dbReference>
<evidence type="ECO:0000256" key="1">
    <source>
        <dbReference type="ARBA" id="ARBA00023015"/>
    </source>
</evidence>
<keyword evidence="3" id="KW-0804">Transcription</keyword>
<dbReference type="SMART" id="SM00871">
    <property type="entry name" value="AraC_E_bind"/>
    <property type="match status" value="1"/>
</dbReference>
<dbReference type="InterPro" id="IPR029442">
    <property type="entry name" value="GyrI-like"/>
</dbReference>
<dbReference type="AlphaFoldDB" id="A9KFE4"/>
<dbReference type="SMART" id="SM00342">
    <property type="entry name" value="HTH_ARAC"/>
    <property type="match status" value="1"/>
</dbReference>
<gene>
    <name evidence="5" type="ordered locus">CBUD_0853</name>
</gene>
<dbReference type="InterPro" id="IPR010499">
    <property type="entry name" value="AraC_E-bd"/>
</dbReference>
<dbReference type="PRINTS" id="PR00032">
    <property type="entry name" value="HTHARAC"/>
</dbReference>
<accession>A9KFE4</accession>